<evidence type="ECO:0000259" key="2">
    <source>
        <dbReference type="Pfam" id="PF00561"/>
    </source>
</evidence>
<evidence type="ECO:0000313" key="4">
    <source>
        <dbReference type="Proteomes" id="UP000282106"/>
    </source>
</evidence>
<comment type="caution">
    <text evidence="3">The sequence shown here is derived from an EMBL/GenBank/DDBJ whole genome shotgun (WGS) entry which is preliminary data.</text>
</comment>
<dbReference type="PRINTS" id="PR00111">
    <property type="entry name" value="ABHYDROLASE"/>
</dbReference>
<dbReference type="Proteomes" id="UP000282106">
    <property type="component" value="Unassembled WGS sequence"/>
</dbReference>
<accession>A0A3N0VA38</accession>
<dbReference type="InterPro" id="IPR050266">
    <property type="entry name" value="AB_hydrolase_sf"/>
</dbReference>
<protein>
    <submittedName>
        <fullName evidence="3">Alpha/beta hydrolase</fullName>
    </submittedName>
</protein>
<dbReference type="PANTHER" id="PTHR43798:SF31">
    <property type="entry name" value="AB HYDROLASE SUPERFAMILY PROTEIN YCLE"/>
    <property type="match status" value="1"/>
</dbReference>
<dbReference type="FunCoup" id="A0A3N0VA38">
    <property type="interactions" value="36"/>
</dbReference>
<dbReference type="InParanoid" id="A0A3N0VA38"/>
<dbReference type="AlphaFoldDB" id="A0A3N0VA38"/>
<dbReference type="InterPro" id="IPR029058">
    <property type="entry name" value="AB_hydrolase_fold"/>
</dbReference>
<dbReference type="Pfam" id="PF00561">
    <property type="entry name" value="Abhydrolase_1"/>
    <property type="match status" value="1"/>
</dbReference>
<dbReference type="EMBL" id="RJVO01000004">
    <property type="protein sequence ID" value="ROH89636.1"/>
    <property type="molecule type" value="Genomic_DNA"/>
</dbReference>
<organism evidence="3 4">
    <name type="scientific">Stagnimonas aquatica</name>
    <dbReference type="NCBI Taxonomy" id="2689987"/>
    <lineage>
        <taxon>Bacteria</taxon>
        <taxon>Pseudomonadati</taxon>
        <taxon>Pseudomonadota</taxon>
        <taxon>Gammaproteobacteria</taxon>
        <taxon>Nevskiales</taxon>
        <taxon>Nevskiaceae</taxon>
        <taxon>Stagnimonas</taxon>
    </lineage>
</organism>
<reference evidence="3 4" key="1">
    <citation type="submission" date="2018-10" db="EMBL/GenBank/DDBJ databases">
        <authorList>
            <person name="Chen W.-M."/>
        </authorList>
    </citation>
    <scope>NUCLEOTIDE SEQUENCE [LARGE SCALE GENOMIC DNA]</scope>
    <source>
        <strain evidence="3 4">THS-13</strain>
    </source>
</reference>
<dbReference type="PANTHER" id="PTHR43798">
    <property type="entry name" value="MONOACYLGLYCEROL LIPASE"/>
    <property type="match status" value="1"/>
</dbReference>
<dbReference type="Gene3D" id="3.40.50.1820">
    <property type="entry name" value="alpha/beta hydrolase"/>
    <property type="match status" value="1"/>
</dbReference>
<proteinExistence type="predicted"/>
<keyword evidence="4" id="KW-1185">Reference proteome</keyword>
<gene>
    <name evidence="3" type="ORF">ED208_10950</name>
</gene>
<sequence>MNSEPAPIRQALVNGARLAYVDQGQGPPLLLIHGLGASHGDWEAQIAHFSRIFRVIAPDLRGHGDSDDIGPYSVERFATDLLQLVEQLQLGSHAVVGHSLGGAVAMQMAILRPERIVKLVLSNTLPEFRPRTFKQRQMLWYRLLMVRLIGIPALSRRTAAAMFPRPEQAELRAQVALRNGRVPKSVYLASLRALSGWSVQDKLQWLRMPTLVLASELDYFEPRLAQNFTEALPDGRCRLFQAAHHGLPMEFPDEFNRAVMDFLMPGGALSAKAESTLSWLRVDTQAMPKIDVRELLKKS</sequence>
<feature type="domain" description="AB hydrolase-1" evidence="2">
    <location>
        <begin position="27"/>
        <end position="250"/>
    </location>
</feature>
<dbReference type="GO" id="GO:0016787">
    <property type="term" value="F:hydrolase activity"/>
    <property type="evidence" value="ECO:0007669"/>
    <property type="project" value="UniProtKB-KW"/>
</dbReference>
<name>A0A3N0VA38_9GAMM</name>
<keyword evidence="1 3" id="KW-0378">Hydrolase</keyword>
<dbReference type="RefSeq" id="WP_123211932.1">
    <property type="nucleotide sequence ID" value="NZ_RJVO01000004.1"/>
</dbReference>
<evidence type="ECO:0000256" key="1">
    <source>
        <dbReference type="ARBA" id="ARBA00022801"/>
    </source>
</evidence>
<dbReference type="GO" id="GO:0016020">
    <property type="term" value="C:membrane"/>
    <property type="evidence" value="ECO:0007669"/>
    <property type="project" value="TreeGrafter"/>
</dbReference>
<evidence type="ECO:0000313" key="3">
    <source>
        <dbReference type="EMBL" id="ROH89636.1"/>
    </source>
</evidence>
<dbReference type="SUPFAM" id="SSF53474">
    <property type="entry name" value="alpha/beta-Hydrolases"/>
    <property type="match status" value="1"/>
</dbReference>
<dbReference type="InterPro" id="IPR000073">
    <property type="entry name" value="AB_hydrolase_1"/>
</dbReference>